<dbReference type="InterPro" id="IPR003661">
    <property type="entry name" value="HisK_dim/P_dom"/>
</dbReference>
<dbReference type="Pfam" id="PF02518">
    <property type="entry name" value="HATPase_c"/>
    <property type="match status" value="1"/>
</dbReference>
<evidence type="ECO:0000313" key="13">
    <source>
        <dbReference type="EMBL" id="RUO32400.1"/>
    </source>
</evidence>
<evidence type="ECO:0000256" key="1">
    <source>
        <dbReference type="ARBA" id="ARBA00000085"/>
    </source>
</evidence>
<evidence type="ECO:0000259" key="11">
    <source>
        <dbReference type="PROSITE" id="PS50109"/>
    </source>
</evidence>
<dbReference type="PROSITE" id="PS50885">
    <property type="entry name" value="HAMP"/>
    <property type="match status" value="1"/>
</dbReference>
<evidence type="ECO:0000313" key="14">
    <source>
        <dbReference type="Proteomes" id="UP000287823"/>
    </source>
</evidence>
<dbReference type="InterPro" id="IPR005467">
    <property type="entry name" value="His_kinase_dom"/>
</dbReference>
<keyword evidence="5" id="KW-0597">Phosphoprotein</keyword>
<evidence type="ECO:0000256" key="9">
    <source>
        <dbReference type="ARBA" id="ARBA00022840"/>
    </source>
</evidence>
<dbReference type="PROSITE" id="PS50109">
    <property type="entry name" value="HIS_KIN"/>
    <property type="match status" value="1"/>
</dbReference>
<evidence type="ECO:0000256" key="2">
    <source>
        <dbReference type="ARBA" id="ARBA00004651"/>
    </source>
</evidence>
<dbReference type="Gene3D" id="1.10.287.130">
    <property type="match status" value="1"/>
</dbReference>
<dbReference type="SMART" id="SM00304">
    <property type="entry name" value="HAMP"/>
    <property type="match status" value="1"/>
</dbReference>
<dbReference type="RefSeq" id="WP_126799180.1">
    <property type="nucleotide sequence ID" value="NZ_PIPO01000004.1"/>
</dbReference>
<evidence type="ECO:0000256" key="4">
    <source>
        <dbReference type="ARBA" id="ARBA00022475"/>
    </source>
</evidence>
<dbReference type="InterPro" id="IPR036890">
    <property type="entry name" value="HATPase_C_sf"/>
</dbReference>
<evidence type="ECO:0000256" key="3">
    <source>
        <dbReference type="ARBA" id="ARBA00012438"/>
    </source>
</evidence>
<dbReference type="PANTHER" id="PTHR44936:SF10">
    <property type="entry name" value="SENSOR PROTEIN RSTB"/>
    <property type="match status" value="1"/>
</dbReference>
<feature type="domain" description="HAMP" evidence="12">
    <location>
        <begin position="180"/>
        <end position="234"/>
    </location>
</feature>
<dbReference type="SMART" id="SM00387">
    <property type="entry name" value="HATPase_c"/>
    <property type="match status" value="1"/>
</dbReference>
<evidence type="ECO:0000256" key="7">
    <source>
        <dbReference type="ARBA" id="ARBA00022741"/>
    </source>
</evidence>
<reference evidence="13 14" key="1">
    <citation type="journal article" date="2011" name="Front. Microbiol.">
        <title>Genomic signatures of strain selection and enhancement in Bacillus atrophaeus var. globigii, a historical biowarfare simulant.</title>
        <authorList>
            <person name="Gibbons H.S."/>
            <person name="Broomall S.M."/>
            <person name="McNew L.A."/>
            <person name="Daligault H."/>
            <person name="Chapman C."/>
            <person name="Bruce D."/>
            <person name="Karavis M."/>
            <person name="Krepps M."/>
            <person name="McGregor P.A."/>
            <person name="Hong C."/>
            <person name="Park K.H."/>
            <person name="Akmal A."/>
            <person name="Feldman A."/>
            <person name="Lin J.S."/>
            <person name="Chang W.E."/>
            <person name="Higgs B.W."/>
            <person name="Demirev P."/>
            <person name="Lindquist J."/>
            <person name="Liem A."/>
            <person name="Fochler E."/>
            <person name="Read T.D."/>
            <person name="Tapia R."/>
            <person name="Johnson S."/>
            <person name="Bishop-Lilly K.A."/>
            <person name="Detter C."/>
            <person name="Han C."/>
            <person name="Sozhamannan S."/>
            <person name="Rosenzweig C.N."/>
            <person name="Skowronski E.W."/>
        </authorList>
    </citation>
    <scope>NUCLEOTIDE SEQUENCE [LARGE SCALE GENOMIC DNA]</scope>
    <source>
        <strain evidence="13 14">Y4G10-17</strain>
    </source>
</reference>
<dbReference type="AlphaFoldDB" id="A0A432WF45"/>
<evidence type="ECO:0000256" key="10">
    <source>
        <dbReference type="SAM" id="Phobius"/>
    </source>
</evidence>
<dbReference type="InterPro" id="IPR003594">
    <property type="entry name" value="HATPase_dom"/>
</dbReference>
<dbReference type="PANTHER" id="PTHR44936">
    <property type="entry name" value="SENSOR PROTEIN CREC"/>
    <property type="match status" value="1"/>
</dbReference>
<dbReference type="SMART" id="SM00388">
    <property type="entry name" value="HisKA"/>
    <property type="match status" value="1"/>
</dbReference>
<evidence type="ECO:0000259" key="12">
    <source>
        <dbReference type="PROSITE" id="PS50885"/>
    </source>
</evidence>
<keyword evidence="9" id="KW-0067">ATP-binding</keyword>
<evidence type="ECO:0000256" key="5">
    <source>
        <dbReference type="ARBA" id="ARBA00022553"/>
    </source>
</evidence>
<keyword evidence="14" id="KW-1185">Reference proteome</keyword>
<evidence type="ECO:0000256" key="6">
    <source>
        <dbReference type="ARBA" id="ARBA00022679"/>
    </source>
</evidence>
<dbReference type="EC" id="2.7.13.3" evidence="3"/>
<dbReference type="CDD" id="cd00082">
    <property type="entry name" value="HisKA"/>
    <property type="match status" value="1"/>
</dbReference>
<keyword evidence="8 13" id="KW-0418">Kinase</keyword>
<keyword evidence="10" id="KW-1133">Transmembrane helix</keyword>
<comment type="catalytic activity">
    <reaction evidence="1">
        <text>ATP + protein L-histidine = ADP + protein N-phospho-L-histidine.</text>
        <dbReference type="EC" id="2.7.13.3"/>
    </reaction>
</comment>
<keyword evidence="7" id="KW-0547">Nucleotide-binding</keyword>
<keyword evidence="4" id="KW-1003">Cell membrane</keyword>
<dbReference type="InterPro" id="IPR004358">
    <property type="entry name" value="Sig_transdc_His_kin-like_C"/>
</dbReference>
<gene>
    <name evidence="13" type="ORF">CWE14_09635</name>
</gene>
<dbReference type="SUPFAM" id="SSF55874">
    <property type="entry name" value="ATPase domain of HSP90 chaperone/DNA topoisomerase II/histidine kinase"/>
    <property type="match status" value="1"/>
</dbReference>
<dbReference type="InterPro" id="IPR036097">
    <property type="entry name" value="HisK_dim/P_sf"/>
</dbReference>
<dbReference type="InterPro" id="IPR003660">
    <property type="entry name" value="HAMP_dom"/>
</dbReference>
<dbReference type="GO" id="GO:0005886">
    <property type="term" value="C:plasma membrane"/>
    <property type="evidence" value="ECO:0007669"/>
    <property type="project" value="UniProtKB-SubCell"/>
</dbReference>
<proteinExistence type="predicted"/>
<dbReference type="InterPro" id="IPR050980">
    <property type="entry name" value="2C_sensor_his_kinase"/>
</dbReference>
<dbReference type="GO" id="GO:0000155">
    <property type="term" value="F:phosphorelay sensor kinase activity"/>
    <property type="evidence" value="ECO:0007669"/>
    <property type="project" value="InterPro"/>
</dbReference>
<dbReference type="EMBL" id="PIPO01000004">
    <property type="protein sequence ID" value="RUO32400.1"/>
    <property type="molecule type" value="Genomic_DNA"/>
</dbReference>
<dbReference type="SUPFAM" id="SSF158472">
    <property type="entry name" value="HAMP domain-like"/>
    <property type="match status" value="1"/>
</dbReference>
<feature type="transmembrane region" description="Helical" evidence="10">
    <location>
        <begin position="163"/>
        <end position="183"/>
    </location>
</feature>
<dbReference type="CDD" id="cd06225">
    <property type="entry name" value="HAMP"/>
    <property type="match status" value="1"/>
</dbReference>
<dbReference type="PRINTS" id="PR00344">
    <property type="entry name" value="BCTRLSENSOR"/>
</dbReference>
<dbReference type="Gene3D" id="6.10.340.10">
    <property type="match status" value="1"/>
</dbReference>
<dbReference type="Proteomes" id="UP000287823">
    <property type="component" value="Unassembled WGS sequence"/>
</dbReference>
<comment type="caution">
    <text evidence="13">The sequence shown here is derived from an EMBL/GenBank/DDBJ whole genome shotgun (WGS) entry which is preliminary data.</text>
</comment>
<accession>A0A432WF45</accession>
<keyword evidence="10" id="KW-0812">Transmembrane</keyword>
<dbReference type="Pfam" id="PF00512">
    <property type="entry name" value="HisKA"/>
    <property type="match status" value="1"/>
</dbReference>
<dbReference type="SUPFAM" id="SSF47384">
    <property type="entry name" value="Homodimeric domain of signal transducing histidine kinase"/>
    <property type="match status" value="1"/>
</dbReference>
<dbReference type="Pfam" id="PF00672">
    <property type="entry name" value="HAMP"/>
    <property type="match status" value="1"/>
</dbReference>
<keyword evidence="6" id="KW-0808">Transferase</keyword>
<comment type="subcellular location">
    <subcellularLocation>
        <location evidence="2">Cell membrane</location>
        <topology evidence="2">Multi-pass membrane protein</topology>
    </subcellularLocation>
</comment>
<dbReference type="GO" id="GO:0005524">
    <property type="term" value="F:ATP binding"/>
    <property type="evidence" value="ECO:0007669"/>
    <property type="project" value="UniProtKB-KW"/>
</dbReference>
<protein>
    <recommendedName>
        <fullName evidence="3">histidine kinase</fullName>
        <ecNumber evidence="3">2.7.13.3</ecNumber>
    </recommendedName>
</protein>
<dbReference type="Gene3D" id="3.30.565.10">
    <property type="entry name" value="Histidine kinase-like ATPase, C-terminal domain"/>
    <property type="match status" value="1"/>
</dbReference>
<organism evidence="13 14">
    <name type="scientific">Aliidiomarina soli</name>
    <dbReference type="NCBI Taxonomy" id="1928574"/>
    <lineage>
        <taxon>Bacteria</taxon>
        <taxon>Pseudomonadati</taxon>
        <taxon>Pseudomonadota</taxon>
        <taxon>Gammaproteobacteria</taxon>
        <taxon>Alteromonadales</taxon>
        <taxon>Idiomarinaceae</taxon>
        <taxon>Aliidiomarina</taxon>
    </lineage>
</organism>
<keyword evidence="10" id="KW-0472">Membrane</keyword>
<evidence type="ECO:0000256" key="8">
    <source>
        <dbReference type="ARBA" id="ARBA00022777"/>
    </source>
</evidence>
<sequence>MKNHTTRWYQSLTLRLLALFWFLLLAATLAAFTSAFYLTRPPQPEAAGTDFERTLRPILEEVDNYSLLQPGRLLVGEYRVVARKNEGDEGGLEMTQGLSQAVARAALSLIDLENDPLQIAVRGQYVAGPFFMGEARLIISRPMTGEEVAELAARDNQDLLPNLLWMAVAMSGIGALILGVWFVRPLRRLRTATREIAAGSANPNLARLPRRRDELGELARTLRTTAVELATSRDAQRRLLSDVSHELRSPLARLQVALDLLETPELRGSTHWKMLEKDILRLSRIIDSILWLSRLENGISKLEREDVSPAAMLKELESDLIYENDVYRNRIIYPHEGLPTLATDPILLRLIIENLVRNAFQYGPDDGKVLIDAEVTKHHLQLSIHDQGPGVDEATLDQLFVPFFRADPSRHHGAGVGLGLALCLRATAVLSGKLEASNHPDGGLEVRLSLPLKP</sequence>
<name>A0A432WF45_9GAMM</name>
<feature type="domain" description="Histidine kinase" evidence="11">
    <location>
        <begin position="242"/>
        <end position="454"/>
    </location>
</feature>